<feature type="non-terminal residue" evidence="3">
    <location>
        <position position="66"/>
    </location>
</feature>
<evidence type="ECO:0000256" key="1">
    <source>
        <dbReference type="SAM" id="Coils"/>
    </source>
</evidence>
<protein>
    <submittedName>
        <fullName evidence="3">Uncharacterized protein</fullName>
    </submittedName>
</protein>
<dbReference type="EMBL" id="CAJNOG010008464">
    <property type="protein sequence ID" value="CAF1568947.1"/>
    <property type="molecule type" value="Genomic_DNA"/>
</dbReference>
<name>A0A815YC24_9BILA</name>
<gene>
    <name evidence="3" type="ORF">JYZ213_LOCUS47254</name>
</gene>
<evidence type="ECO:0000313" key="4">
    <source>
        <dbReference type="Proteomes" id="UP000663845"/>
    </source>
</evidence>
<evidence type="ECO:0000256" key="2">
    <source>
        <dbReference type="SAM" id="MobiDB-lite"/>
    </source>
</evidence>
<reference evidence="3" key="1">
    <citation type="submission" date="2021-02" db="EMBL/GenBank/DDBJ databases">
        <authorList>
            <person name="Nowell W R."/>
        </authorList>
    </citation>
    <scope>NUCLEOTIDE SEQUENCE</scope>
</reference>
<organism evidence="3 4">
    <name type="scientific">Adineta steineri</name>
    <dbReference type="NCBI Taxonomy" id="433720"/>
    <lineage>
        <taxon>Eukaryota</taxon>
        <taxon>Metazoa</taxon>
        <taxon>Spiralia</taxon>
        <taxon>Gnathifera</taxon>
        <taxon>Rotifera</taxon>
        <taxon>Eurotatoria</taxon>
        <taxon>Bdelloidea</taxon>
        <taxon>Adinetida</taxon>
        <taxon>Adinetidae</taxon>
        <taxon>Adineta</taxon>
    </lineage>
</organism>
<accession>A0A815YC24</accession>
<keyword evidence="1" id="KW-0175">Coiled coil</keyword>
<feature type="region of interest" description="Disordered" evidence="2">
    <location>
        <begin position="1"/>
        <end position="23"/>
    </location>
</feature>
<dbReference type="Proteomes" id="UP000663845">
    <property type="component" value="Unassembled WGS sequence"/>
</dbReference>
<evidence type="ECO:0000313" key="3">
    <source>
        <dbReference type="EMBL" id="CAF1568947.1"/>
    </source>
</evidence>
<sequence>QQQQQQQQSERKRPGFWGDKNQVYDEFDRIMEEDLENQLKELERQAEEQYKRVEQILEEQLQKNPN</sequence>
<comment type="caution">
    <text evidence="3">The sequence shown here is derived from an EMBL/GenBank/DDBJ whole genome shotgun (WGS) entry which is preliminary data.</text>
</comment>
<proteinExistence type="predicted"/>
<feature type="non-terminal residue" evidence="3">
    <location>
        <position position="1"/>
    </location>
</feature>
<dbReference type="AlphaFoldDB" id="A0A815YC24"/>
<feature type="coiled-coil region" evidence="1">
    <location>
        <begin position="28"/>
        <end position="63"/>
    </location>
</feature>